<protein>
    <submittedName>
        <fullName evidence="1">Uncharacterized protein</fullName>
    </submittedName>
</protein>
<name>A0ACB7ZRJ4_9AGAM</name>
<sequence>MSPNNRDSQSSNHTILTMDTPSRCSSHSSHYSPQISTATDTFLHKTQADELSDFEASNLSSDMDSSPFQSPSFTKIQDSNSLPARKPFQNLVSTLTKPNRFASQRVQFKLPSPVPENPLTVSITNSTQSTDYCISSSSHPGPHKQNAEGCLPLDFLADPDPWATIGEILGLEPPPDTLKLSRPLKDGSYPFTFVPPIAVNRRGVGHGQVTNPSPPPEQQVEIVDEPCLSNPAHSDKLSAERHVPCLSEPESMDTDEHIPSSDPLLASGLHQDSPREAGFIHRLKQQHEARHLIETSTFPPSFRVQPVDTTSPYRPTSHNPAPKSRSDVEMTAANTVECVPEKIVIYHGPCLFSESEGDDDE</sequence>
<dbReference type="EMBL" id="MU269064">
    <property type="protein sequence ID" value="KAH7903304.1"/>
    <property type="molecule type" value="Genomic_DNA"/>
</dbReference>
<reference evidence="1" key="1">
    <citation type="journal article" date="2021" name="New Phytol.">
        <title>Evolutionary innovations through gain and loss of genes in the ectomycorrhizal Boletales.</title>
        <authorList>
            <person name="Wu G."/>
            <person name="Miyauchi S."/>
            <person name="Morin E."/>
            <person name="Kuo A."/>
            <person name="Drula E."/>
            <person name="Varga T."/>
            <person name="Kohler A."/>
            <person name="Feng B."/>
            <person name="Cao Y."/>
            <person name="Lipzen A."/>
            <person name="Daum C."/>
            <person name="Hundley H."/>
            <person name="Pangilinan J."/>
            <person name="Johnson J."/>
            <person name="Barry K."/>
            <person name="LaButti K."/>
            <person name="Ng V."/>
            <person name="Ahrendt S."/>
            <person name="Min B."/>
            <person name="Choi I.G."/>
            <person name="Park H."/>
            <person name="Plett J.M."/>
            <person name="Magnuson J."/>
            <person name="Spatafora J.W."/>
            <person name="Nagy L.G."/>
            <person name="Henrissat B."/>
            <person name="Grigoriev I.V."/>
            <person name="Yang Z.L."/>
            <person name="Xu J."/>
            <person name="Martin F.M."/>
        </authorList>
    </citation>
    <scope>NUCLEOTIDE SEQUENCE</scope>
    <source>
        <strain evidence="1">ATCC 28755</strain>
    </source>
</reference>
<gene>
    <name evidence="1" type="ORF">BJ138DRAFT_1168322</name>
</gene>
<organism evidence="1 2">
    <name type="scientific">Hygrophoropsis aurantiaca</name>
    <dbReference type="NCBI Taxonomy" id="72124"/>
    <lineage>
        <taxon>Eukaryota</taxon>
        <taxon>Fungi</taxon>
        <taxon>Dikarya</taxon>
        <taxon>Basidiomycota</taxon>
        <taxon>Agaricomycotina</taxon>
        <taxon>Agaricomycetes</taxon>
        <taxon>Agaricomycetidae</taxon>
        <taxon>Boletales</taxon>
        <taxon>Coniophorineae</taxon>
        <taxon>Hygrophoropsidaceae</taxon>
        <taxon>Hygrophoropsis</taxon>
    </lineage>
</organism>
<evidence type="ECO:0000313" key="2">
    <source>
        <dbReference type="Proteomes" id="UP000790377"/>
    </source>
</evidence>
<keyword evidence="2" id="KW-1185">Reference proteome</keyword>
<dbReference type="Proteomes" id="UP000790377">
    <property type="component" value="Unassembled WGS sequence"/>
</dbReference>
<evidence type="ECO:0000313" key="1">
    <source>
        <dbReference type="EMBL" id="KAH7903304.1"/>
    </source>
</evidence>
<proteinExistence type="predicted"/>
<comment type="caution">
    <text evidence="1">The sequence shown here is derived from an EMBL/GenBank/DDBJ whole genome shotgun (WGS) entry which is preliminary data.</text>
</comment>
<accession>A0ACB7ZRJ4</accession>